<evidence type="ECO:0000313" key="1">
    <source>
        <dbReference type="EMBL" id="SPD64300.1"/>
    </source>
</evidence>
<dbReference type="EMBL" id="LT984813">
    <property type="protein sequence ID" value="SPD64300.1"/>
    <property type="molecule type" value="Genomic_DNA"/>
</dbReference>
<sequence>MTPSTQTNPPSAGFLFGAANPRRAGAAAACRPMVHHRSYGPPVLSAGVIHFRHSPGRPS</sequence>
<name>A0A976AL88_9BURK</name>
<accession>A0A976AL88</accession>
<dbReference type="AlphaFoldDB" id="A0A976AL88"/>
<reference evidence="1 2" key="1">
    <citation type="submission" date="2018-01" db="EMBL/GenBank/DDBJ databases">
        <authorList>
            <person name="Clerissi C."/>
        </authorList>
    </citation>
    <scope>NUCLEOTIDE SEQUENCE [LARGE SCALE GENOMIC DNA]</scope>
    <source>
        <strain evidence="1">Cupriavidus taiwanensis SWF 66322</strain>
    </source>
</reference>
<protein>
    <submittedName>
        <fullName evidence="1">Uncharacterized protein</fullName>
    </submittedName>
</protein>
<organism evidence="1 2">
    <name type="scientific">Cupriavidus taiwanensis</name>
    <dbReference type="NCBI Taxonomy" id="164546"/>
    <lineage>
        <taxon>Bacteria</taxon>
        <taxon>Pseudomonadati</taxon>
        <taxon>Pseudomonadota</taxon>
        <taxon>Betaproteobacteria</taxon>
        <taxon>Burkholderiales</taxon>
        <taxon>Burkholderiaceae</taxon>
        <taxon>Cupriavidus</taxon>
    </lineage>
</organism>
<gene>
    <name evidence="1" type="ORF">CBM2636_11316</name>
</gene>
<dbReference type="Proteomes" id="UP000254259">
    <property type="component" value="Chromosome CBM2636"/>
</dbReference>
<evidence type="ECO:0000313" key="2">
    <source>
        <dbReference type="Proteomes" id="UP000254259"/>
    </source>
</evidence>
<proteinExistence type="predicted"/>